<keyword evidence="2" id="KW-1185">Reference proteome</keyword>
<organism evidence="1 2">
    <name type="scientific">Manihot esculenta</name>
    <name type="common">Cassava</name>
    <name type="synonym">Jatropha manihot</name>
    <dbReference type="NCBI Taxonomy" id="3983"/>
    <lineage>
        <taxon>Eukaryota</taxon>
        <taxon>Viridiplantae</taxon>
        <taxon>Streptophyta</taxon>
        <taxon>Embryophyta</taxon>
        <taxon>Tracheophyta</taxon>
        <taxon>Spermatophyta</taxon>
        <taxon>Magnoliopsida</taxon>
        <taxon>eudicotyledons</taxon>
        <taxon>Gunneridae</taxon>
        <taxon>Pentapetalae</taxon>
        <taxon>rosids</taxon>
        <taxon>fabids</taxon>
        <taxon>Malpighiales</taxon>
        <taxon>Euphorbiaceae</taxon>
        <taxon>Crotonoideae</taxon>
        <taxon>Manihoteae</taxon>
        <taxon>Manihot</taxon>
    </lineage>
</organism>
<dbReference type="EMBL" id="CM004395">
    <property type="protein sequence ID" value="KAG8647258.1"/>
    <property type="molecule type" value="Genomic_DNA"/>
</dbReference>
<gene>
    <name evidence="1" type="ORF">MANES_09G068848v8</name>
</gene>
<name>A0ACB7H5Y2_MANES</name>
<evidence type="ECO:0000313" key="2">
    <source>
        <dbReference type="Proteomes" id="UP000091857"/>
    </source>
</evidence>
<proteinExistence type="predicted"/>
<evidence type="ECO:0000313" key="1">
    <source>
        <dbReference type="EMBL" id="KAG8647258.1"/>
    </source>
</evidence>
<sequence length="98" mass="11580">MSKQEDEDEKRLYQCAKKYEKIVKQFDELMEIMNDRSRPLKRRRRPSSSSKGSWKAPRPASPIEAENKEVFVHTITKFLHDLRAKTDVDFSTSTTYPD</sequence>
<protein>
    <submittedName>
        <fullName evidence="1">Uncharacterized protein</fullName>
    </submittedName>
</protein>
<comment type="caution">
    <text evidence="1">The sequence shown here is derived from an EMBL/GenBank/DDBJ whole genome shotgun (WGS) entry which is preliminary data.</text>
</comment>
<reference evidence="2" key="1">
    <citation type="journal article" date="2016" name="Nat. Biotechnol.">
        <title>Sequencing wild and cultivated cassava and related species reveals extensive interspecific hybridization and genetic diversity.</title>
        <authorList>
            <person name="Bredeson J.V."/>
            <person name="Lyons J.B."/>
            <person name="Prochnik S.E."/>
            <person name="Wu G.A."/>
            <person name="Ha C.M."/>
            <person name="Edsinger-Gonzales E."/>
            <person name="Grimwood J."/>
            <person name="Schmutz J."/>
            <person name="Rabbi I.Y."/>
            <person name="Egesi C."/>
            <person name="Nauluvula P."/>
            <person name="Lebot V."/>
            <person name="Ndunguru J."/>
            <person name="Mkamilo G."/>
            <person name="Bart R.S."/>
            <person name="Setter T.L."/>
            <person name="Gleadow R.M."/>
            <person name="Kulakow P."/>
            <person name="Ferguson M.E."/>
            <person name="Rounsley S."/>
            <person name="Rokhsar D.S."/>
        </authorList>
    </citation>
    <scope>NUCLEOTIDE SEQUENCE [LARGE SCALE GENOMIC DNA]</scope>
    <source>
        <strain evidence="2">cv. AM560-2</strain>
    </source>
</reference>
<dbReference type="Proteomes" id="UP000091857">
    <property type="component" value="Chromosome 9"/>
</dbReference>
<accession>A0ACB7H5Y2</accession>